<name>A0ABW8U2V3_9BACT</name>
<evidence type="ECO:0000256" key="1">
    <source>
        <dbReference type="SAM" id="MobiDB-lite"/>
    </source>
</evidence>
<dbReference type="RefSeq" id="WP_406800962.1">
    <property type="nucleotide sequence ID" value="NZ_JBEWZF010000003.1"/>
</dbReference>
<comment type="caution">
    <text evidence="2">The sequence shown here is derived from an EMBL/GenBank/DDBJ whole genome shotgun (WGS) entry which is preliminary data.</text>
</comment>
<gene>
    <name evidence="2" type="ORF">AAE961_10250</name>
</gene>
<proteinExistence type="predicted"/>
<dbReference type="EMBL" id="JBEWZF010000003">
    <property type="protein sequence ID" value="MFL0299252.1"/>
    <property type="molecule type" value="Genomic_DNA"/>
</dbReference>
<reference evidence="2 3" key="1">
    <citation type="submission" date="2024-07" db="EMBL/GenBank/DDBJ databases">
        <authorList>
            <person name="Pitt A."/>
            <person name="Hahn M.W."/>
        </authorList>
    </citation>
    <scope>NUCLEOTIDE SEQUENCE [LARGE SCALE GENOMIC DNA]</scope>
    <source>
        <strain evidence="2 3">2-BAHN-186B</strain>
    </source>
</reference>
<sequence>MKKKEILDDLELYVDPTPLTKEEEVGLSLFISQLKEKKEETSKPIKQNSRRKSAQV</sequence>
<keyword evidence="3" id="KW-1185">Reference proteome</keyword>
<organism evidence="2 3">
    <name type="scientific">Aquirufa novilacunae</name>
    <dbReference type="NCBI Taxonomy" id="3139305"/>
    <lineage>
        <taxon>Bacteria</taxon>
        <taxon>Pseudomonadati</taxon>
        <taxon>Bacteroidota</taxon>
        <taxon>Cytophagia</taxon>
        <taxon>Cytophagales</taxon>
        <taxon>Flectobacillaceae</taxon>
        <taxon>Aquirufa</taxon>
    </lineage>
</organism>
<evidence type="ECO:0000313" key="2">
    <source>
        <dbReference type="EMBL" id="MFL0299252.1"/>
    </source>
</evidence>
<protein>
    <submittedName>
        <fullName evidence="2">Uncharacterized protein</fullName>
    </submittedName>
</protein>
<feature type="region of interest" description="Disordered" evidence="1">
    <location>
        <begin position="35"/>
        <end position="56"/>
    </location>
</feature>
<accession>A0ABW8U2V3</accession>
<dbReference type="Proteomes" id="UP001623553">
    <property type="component" value="Unassembled WGS sequence"/>
</dbReference>
<evidence type="ECO:0000313" key="3">
    <source>
        <dbReference type="Proteomes" id="UP001623553"/>
    </source>
</evidence>